<dbReference type="PANTHER" id="PTHR45772:SF9">
    <property type="entry name" value="CONSERVED COMPONENT OF ABC TRANSPORTER FOR NATURAL AMINO ACIDS"/>
    <property type="match status" value="1"/>
</dbReference>
<keyword evidence="4" id="KW-0029">Amino-acid transport</keyword>
<dbReference type="InterPro" id="IPR003439">
    <property type="entry name" value="ABC_transporter-like_ATP-bd"/>
</dbReference>
<keyword evidence="3 8" id="KW-0067">ATP-binding</keyword>
<dbReference type="FunFam" id="3.40.50.300:FF:000421">
    <property type="entry name" value="Branched-chain amino acid ABC transporter ATP-binding protein"/>
    <property type="match status" value="1"/>
</dbReference>
<dbReference type="Gene3D" id="3.40.50.300">
    <property type="entry name" value="P-loop containing nucleotide triphosphate hydrolases"/>
    <property type="match status" value="1"/>
</dbReference>
<dbReference type="Proteomes" id="UP000316217">
    <property type="component" value="Unassembled WGS sequence"/>
</dbReference>
<name>A0A520KP57_9CREN</name>
<gene>
    <name evidence="8" type="ORF">EF810_01295</name>
</gene>
<dbReference type="GO" id="GO:0016887">
    <property type="term" value="F:ATP hydrolysis activity"/>
    <property type="evidence" value="ECO:0007669"/>
    <property type="project" value="InterPro"/>
</dbReference>
<feature type="domain" description="ABC transporter" evidence="7">
    <location>
        <begin position="12"/>
        <end position="259"/>
    </location>
</feature>
<evidence type="ECO:0000256" key="4">
    <source>
        <dbReference type="ARBA" id="ARBA00022970"/>
    </source>
</evidence>
<evidence type="ECO:0000256" key="5">
    <source>
        <dbReference type="ARBA" id="ARBA00056071"/>
    </source>
</evidence>
<dbReference type="GO" id="GO:0005886">
    <property type="term" value="C:plasma membrane"/>
    <property type="evidence" value="ECO:0007669"/>
    <property type="project" value="TreeGrafter"/>
</dbReference>
<dbReference type="GO" id="GO:0006865">
    <property type="term" value="P:amino acid transport"/>
    <property type="evidence" value="ECO:0007669"/>
    <property type="project" value="UniProtKB-KW"/>
</dbReference>
<proteinExistence type="predicted"/>
<sequence>MSIATNTDDFILKTENIVKKFGELKAVNEVSIAVRKRKISLLIGPNGSGKTTLVNVISGYYKPDAGKVYLENRDITGLPPHKIYKLKLVRSFQIPAPFARLSVLENLLVASRDHPGENFFTHLFRGKWVNYERKLVEKAYDILEMLGMGDIWIRRAEELSAAQLKLLEIGRALMSDADFIILDEPIAGVNPTSAHEIFSHLTELRDKYNKSLLVIEHRLDIALPYADHVFVLNEGRLIYDGNPREVMEDEKVKAVYIGE</sequence>
<evidence type="ECO:0000313" key="9">
    <source>
        <dbReference type="Proteomes" id="UP000316217"/>
    </source>
</evidence>
<keyword evidence="2" id="KW-0547">Nucleotide-binding</keyword>
<reference evidence="8 9" key="1">
    <citation type="journal article" date="2019" name="Nat. Microbiol.">
        <title>Wide diversity of methane and short-chain alkane metabolisms in uncultured archaea.</title>
        <authorList>
            <person name="Borrel G."/>
            <person name="Adam P.S."/>
            <person name="McKay L.J."/>
            <person name="Chen L.X."/>
            <person name="Sierra-Garcia I.N."/>
            <person name="Sieber C.M."/>
            <person name="Letourneur Q."/>
            <person name="Ghozlane A."/>
            <person name="Andersen G.L."/>
            <person name="Li W.J."/>
            <person name="Hallam S.J."/>
            <person name="Muyzer G."/>
            <person name="de Oliveira V.M."/>
            <person name="Inskeep W.P."/>
            <person name="Banfield J.F."/>
            <person name="Gribaldo S."/>
        </authorList>
    </citation>
    <scope>NUCLEOTIDE SEQUENCE [LARGE SCALE GENOMIC DNA]</scope>
    <source>
        <strain evidence="8">NM4</strain>
    </source>
</reference>
<dbReference type="AlphaFoldDB" id="A0A520KP57"/>
<dbReference type="SMART" id="SM00382">
    <property type="entry name" value="AAA"/>
    <property type="match status" value="1"/>
</dbReference>
<evidence type="ECO:0000256" key="3">
    <source>
        <dbReference type="ARBA" id="ARBA00022840"/>
    </source>
</evidence>
<dbReference type="InterPro" id="IPR051120">
    <property type="entry name" value="ABC_AA/LPS_Transport"/>
</dbReference>
<dbReference type="PROSITE" id="PS50893">
    <property type="entry name" value="ABC_TRANSPORTER_2"/>
    <property type="match status" value="1"/>
</dbReference>
<dbReference type="EMBL" id="RXII01000022">
    <property type="protein sequence ID" value="RZN63153.1"/>
    <property type="molecule type" value="Genomic_DNA"/>
</dbReference>
<dbReference type="InterPro" id="IPR003593">
    <property type="entry name" value="AAA+_ATPase"/>
</dbReference>
<evidence type="ECO:0000313" key="8">
    <source>
        <dbReference type="EMBL" id="RZN63153.1"/>
    </source>
</evidence>
<accession>A0A520KP57</accession>
<dbReference type="InterPro" id="IPR027417">
    <property type="entry name" value="P-loop_NTPase"/>
</dbReference>
<evidence type="ECO:0000256" key="6">
    <source>
        <dbReference type="ARBA" id="ARBA00072811"/>
    </source>
</evidence>
<comment type="function">
    <text evidence="5">Probable component of a branched-chain amino-acid transport system.</text>
</comment>
<evidence type="ECO:0000256" key="2">
    <source>
        <dbReference type="ARBA" id="ARBA00022741"/>
    </source>
</evidence>
<evidence type="ECO:0000256" key="1">
    <source>
        <dbReference type="ARBA" id="ARBA00022448"/>
    </source>
</evidence>
<dbReference type="CDD" id="cd03219">
    <property type="entry name" value="ABC_Mj1267_LivG_branched"/>
    <property type="match status" value="1"/>
</dbReference>
<protein>
    <recommendedName>
        <fullName evidence="6">Probable branched-chain amino acid transport ATP-binding protein LivG</fullName>
    </recommendedName>
</protein>
<organism evidence="8 9">
    <name type="scientific">Candidatus Methanodesulfokora washburnensis</name>
    <dbReference type="NCBI Taxonomy" id="2478471"/>
    <lineage>
        <taxon>Archaea</taxon>
        <taxon>Thermoproteota</taxon>
        <taxon>Candidatus Korarchaeia</taxon>
        <taxon>Candidatus Korarchaeia incertae sedis</taxon>
        <taxon>Candidatus Methanodesulfokora</taxon>
    </lineage>
</organism>
<dbReference type="Pfam" id="PF00005">
    <property type="entry name" value="ABC_tran"/>
    <property type="match status" value="1"/>
</dbReference>
<evidence type="ECO:0000259" key="7">
    <source>
        <dbReference type="PROSITE" id="PS50893"/>
    </source>
</evidence>
<keyword evidence="1" id="KW-0813">Transport</keyword>
<dbReference type="GO" id="GO:0005524">
    <property type="term" value="F:ATP binding"/>
    <property type="evidence" value="ECO:0007669"/>
    <property type="project" value="UniProtKB-KW"/>
</dbReference>
<dbReference type="PANTHER" id="PTHR45772">
    <property type="entry name" value="CONSERVED COMPONENT OF ABC TRANSPORTER FOR NATURAL AMINO ACIDS-RELATED"/>
    <property type="match status" value="1"/>
</dbReference>
<comment type="caution">
    <text evidence="8">The sequence shown here is derived from an EMBL/GenBank/DDBJ whole genome shotgun (WGS) entry which is preliminary data.</text>
</comment>
<dbReference type="SUPFAM" id="SSF52540">
    <property type="entry name" value="P-loop containing nucleoside triphosphate hydrolases"/>
    <property type="match status" value="1"/>
</dbReference>